<accession>A0A7M2X491</accession>
<dbReference type="AlphaFoldDB" id="A0A7M2X491"/>
<name>A0A7M2X491_9BACT</name>
<protein>
    <submittedName>
        <fullName evidence="2">Uncharacterized protein</fullName>
    </submittedName>
</protein>
<feature type="transmembrane region" description="Helical" evidence="1">
    <location>
        <begin position="143"/>
        <end position="161"/>
    </location>
</feature>
<dbReference type="KEGG" id="hbs:IPV69_09555"/>
<dbReference type="RefSeq" id="WP_206294880.1">
    <property type="nucleotide sequence ID" value="NZ_CP063458.1"/>
</dbReference>
<feature type="transmembrane region" description="Helical" evidence="1">
    <location>
        <begin position="29"/>
        <end position="47"/>
    </location>
</feature>
<dbReference type="Proteomes" id="UP000593765">
    <property type="component" value="Chromosome"/>
</dbReference>
<feature type="transmembrane region" description="Helical" evidence="1">
    <location>
        <begin position="173"/>
        <end position="195"/>
    </location>
</feature>
<keyword evidence="3" id="KW-1185">Reference proteome</keyword>
<proteinExistence type="predicted"/>
<reference evidence="2 3" key="1">
    <citation type="submission" date="2020-10" db="EMBL/GenBank/DDBJ databases">
        <title>Wide distribution of Phycisphaera-like planctomycetes from WD2101 soil group in peatlands and genome analysis of the first cultivated representative.</title>
        <authorList>
            <person name="Dedysh S.N."/>
            <person name="Beletsky A.V."/>
            <person name="Ivanova A."/>
            <person name="Kulichevskaya I.S."/>
            <person name="Suzina N.E."/>
            <person name="Philippov D.A."/>
            <person name="Rakitin A.L."/>
            <person name="Mardanov A.V."/>
            <person name="Ravin N.V."/>
        </authorList>
    </citation>
    <scope>NUCLEOTIDE SEQUENCE [LARGE SCALE GENOMIC DNA]</scope>
    <source>
        <strain evidence="2 3">M1803</strain>
    </source>
</reference>
<evidence type="ECO:0000313" key="2">
    <source>
        <dbReference type="EMBL" id="QOV91580.1"/>
    </source>
</evidence>
<dbReference type="PROSITE" id="PS51257">
    <property type="entry name" value="PROKAR_LIPOPROTEIN"/>
    <property type="match status" value="1"/>
</dbReference>
<evidence type="ECO:0000313" key="3">
    <source>
        <dbReference type="Proteomes" id="UP000593765"/>
    </source>
</evidence>
<organism evidence="2 3">
    <name type="scientific">Humisphaera borealis</name>
    <dbReference type="NCBI Taxonomy" id="2807512"/>
    <lineage>
        <taxon>Bacteria</taxon>
        <taxon>Pseudomonadati</taxon>
        <taxon>Planctomycetota</taxon>
        <taxon>Phycisphaerae</taxon>
        <taxon>Tepidisphaerales</taxon>
        <taxon>Tepidisphaeraceae</taxon>
        <taxon>Humisphaera</taxon>
    </lineage>
</organism>
<keyword evidence="1" id="KW-0472">Membrane</keyword>
<evidence type="ECO:0000256" key="1">
    <source>
        <dbReference type="SAM" id="Phobius"/>
    </source>
</evidence>
<sequence length="201" mass="20896">MIRMVLIWTLLVAAALACGHQFTLVTAIGVWAVIVAGLCGLGSLLIARQSLGRATTTGMIGSAVVRYGYRVGQGMLPAAAAISWIVWTAVGTAAIAAFHSRSDLSSVLLLVSWLINGLALMYLIGTLILASRGGRVPKSIVKVSLMLAAILAGSVILNAIGTPWSQRTALTLAGAPIVLIGGGYGLFILVILTFGRNARWN</sequence>
<gene>
    <name evidence="2" type="ORF">IPV69_09555</name>
</gene>
<keyword evidence="1" id="KW-0812">Transmembrane</keyword>
<feature type="transmembrane region" description="Helical" evidence="1">
    <location>
        <begin position="76"/>
        <end position="98"/>
    </location>
</feature>
<feature type="transmembrane region" description="Helical" evidence="1">
    <location>
        <begin position="110"/>
        <end position="131"/>
    </location>
</feature>
<keyword evidence="1" id="KW-1133">Transmembrane helix</keyword>
<dbReference type="EMBL" id="CP063458">
    <property type="protein sequence ID" value="QOV91580.1"/>
    <property type="molecule type" value="Genomic_DNA"/>
</dbReference>